<dbReference type="EMBL" id="GGEC01012729">
    <property type="protein sequence ID" value="MBW93212.1"/>
    <property type="molecule type" value="Transcribed_RNA"/>
</dbReference>
<protein>
    <submittedName>
        <fullName evidence="2">Uncharacterized protein MANES_03G101200</fullName>
    </submittedName>
</protein>
<dbReference type="InterPro" id="IPR026059">
    <property type="entry name" value="Rab3GAP2"/>
</dbReference>
<evidence type="ECO:0000313" key="2">
    <source>
        <dbReference type="EMBL" id="MBW93212.1"/>
    </source>
</evidence>
<feature type="domain" description="Rab3-GAP regulatory subunit N-terminal" evidence="1">
    <location>
        <begin position="37"/>
        <end position="424"/>
    </location>
</feature>
<name>A0A2P2JIA7_RHIMU</name>
<dbReference type="PANTHER" id="PTHR12472">
    <property type="entry name" value="RAB3-GAP REGULATORY DOMAIN"/>
    <property type="match status" value="1"/>
</dbReference>
<organism evidence="2">
    <name type="scientific">Rhizophora mucronata</name>
    <name type="common">Asiatic mangrove</name>
    <dbReference type="NCBI Taxonomy" id="61149"/>
    <lineage>
        <taxon>Eukaryota</taxon>
        <taxon>Viridiplantae</taxon>
        <taxon>Streptophyta</taxon>
        <taxon>Embryophyta</taxon>
        <taxon>Tracheophyta</taxon>
        <taxon>Spermatophyta</taxon>
        <taxon>Magnoliopsida</taxon>
        <taxon>eudicotyledons</taxon>
        <taxon>Gunneridae</taxon>
        <taxon>Pentapetalae</taxon>
        <taxon>rosids</taxon>
        <taxon>fabids</taxon>
        <taxon>Malpighiales</taxon>
        <taxon>Rhizophoraceae</taxon>
        <taxon>Rhizophora</taxon>
    </lineage>
</organism>
<dbReference type="AlphaFoldDB" id="A0A2P2JIA7"/>
<accession>A0A2P2JIA7</accession>
<sequence length="461" mass="51483">MEATGLKTMSLKRSHTRELGCIACEELSDVGAGKEGWLAESPNLQCALDAHSIAVANRFVILVTGWDDGPRLRIRPELSPIESEIITALEWLVFDEIRVIAVGTSRGYLLVYSLDGHLVHRQMVCPGRIIKLRVRGTKKDLTQDSYSEEVSAVMPGVIARFDGSDIQNMLQEWFQETHARFWDEQPTKRDLDDLGNSYKRLPYQLWNVGKYGSCADAAITGIMPPPLMEVQSSQRYYRAITIGEDAVISAYRLSEDRSRSLVGAILSKVVPATFSTIASFSKRIWRSEQTSPKWSEAKPQSFAKASPLTCLKDHPRKGEKLTLSPSGTLAAITDSLGRILLLDTQALVVVRLWKGYRDASCLFMEMLVNRDSDRASSSYHEPSKSDYCLCLAIHAPRKGIIEVWQMRFGPRLLTIQCAKGSKILQPAYRFGSSFESPYVPLEVFLLNGDSGQLSVLNRSLS</sequence>
<proteinExistence type="predicted"/>
<dbReference type="InterPro" id="IPR032839">
    <property type="entry name" value="RAB3GAP_N"/>
</dbReference>
<dbReference type="InterPro" id="IPR036322">
    <property type="entry name" value="WD40_repeat_dom_sf"/>
</dbReference>
<dbReference type="SUPFAM" id="SSF50978">
    <property type="entry name" value="WD40 repeat-like"/>
    <property type="match status" value="1"/>
</dbReference>
<evidence type="ECO:0000259" key="1">
    <source>
        <dbReference type="Pfam" id="PF14655"/>
    </source>
</evidence>
<dbReference type="PANTHER" id="PTHR12472:SF0">
    <property type="entry name" value="RAB3 GTPASE-ACTIVATING PROTEIN NON-CATALYTIC SUBUNIT"/>
    <property type="match status" value="1"/>
</dbReference>
<reference evidence="2" key="1">
    <citation type="submission" date="2018-02" db="EMBL/GenBank/DDBJ databases">
        <title>Rhizophora mucronata_Transcriptome.</title>
        <authorList>
            <person name="Meera S.P."/>
            <person name="Sreeshan A."/>
            <person name="Augustine A."/>
        </authorList>
    </citation>
    <scope>NUCLEOTIDE SEQUENCE</scope>
    <source>
        <tissue evidence="2">Leaf</tissue>
    </source>
</reference>
<dbReference type="Pfam" id="PF14655">
    <property type="entry name" value="RAB3GAP2_N"/>
    <property type="match status" value="1"/>
</dbReference>